<dbReference type="Pfam" id="PF12636">
    <property type="entry name" value="DUF3781"/>
    <property type="match status" value="1"/>
</dbReference>
<evidence type="ECO:0000313" key="2">
    <source>
        <dbReference type="Proteomes" id="UP000187261"/>
    </source>
</evidence>
<evidence type="ECO:0000313" key="1">
    <source>
        <dbReference type="EMBL" id="SIT98242.1"/>
    </source>
</evidence>
<sequence length="116" mass="13566">MLKIPPIANTRHVSGKCTETHVRKETTEKMNIDKSKILDNICYTELVYERINKKLKTNNSKPEIEKKLLEILKQTSKENFEKKGKNFYATNIENNIIVTINSNTFRIITVDRIVKK</sequence>
<organism evidence="1 2">
    <name type="scientific">Epilithonimonas bovis DSM 19482</name>
    <dbReference type="NCBI Taxonomy" id="1121284"/>
    <lineage>
        <taxon>Bacteria</taxon>
        <taxon>Pseudomonadati</taxon>
        <taxon>Bacteroidota</taxon>
        <taxon>Flavobacteriia</taxon>
        <taxon>Flavobacteriales</taxon>
        <taxon>Weeksellaceae</taxon>
        <taxon>Chryseobacterium group</taxon>
        <taxon>Epilithonimonas</taxon>
    </lineage>
</organism>
<gene>
    <name evidence="1" type="ORF">SAMN05660493_02980</name>
</gene>
<accession>A0A1U7Q0Y6</accession>
<keyword evidence="2" id="KW-1185">Reference proteome</keyword>
<dbReference type="STRING" id="1121284.SAMN05660493_02980"/>
<dbReference type="AlphaFoldDB" id="A0A1U7Q0Y6"/>
<dbReference type="InterPro" id="IPR024229">
    <property type="entry name" value="DUF3781"/>
</dbReference>
<evidence type="ECO:0008006" key="3">
    <source>
        <dbReference type="Google" id="ProtNLM"/>
    </source>
</evidence>
<proteinExistence type="predicted"/>
<reference evidence="2" key="1">
    <citation type="submission" date="2016-10" db="EMBL/GenBank/DDBJ databases">
        <authorList>
            <person name="Varghese N."/>
            <person name="Submissions S."/>
        </authorList>
    </citation>
    <scope>NUCLEOTIDE SEQUENCE [LARGE SCALE GENOMIC DNA]</scope>
    <source>
        <strain evidence="2">DSM 19482</strain>
    </source>
</reference>
<dbReference type="Proteomes" id="UP000187261">
    <property type="component" value="Unassembled WGS sequence"/>
</dbReference>
<dbReference type="EMBL" id="FTPU01000046">
    <property type="protein sequence ID" value="SIT98242.1"/>
    <property type="molecule type" value="Genomic_DNA"/>
</dbReference>
<protein>
    <recommendedName>
        <fullName evidence="3">DUF3781 domain-containing protein</fullName>
    </recommendedName>
</protein>
<name>A0A1U7Q0Y6_9FLAO</name>